<evidence type="ECO:0000259" key="11">
    <source>
        <dbReference type="PROSITE" id="PS50262"/>
    </source>
</evidence>
<comment type="subcellular location">
    <subcellularLocation>
        <location evidence="1 10">Cell membrane</location>
        <topology evidence="1 10">Multi-pass membrane protein</topology>
    </subcellularLocation>
</comment>
<dbReference type="InterPro" id="IPR000276">
    <property type="entry name" value="GPCR_Rhodpsn"/>
</dbReference>
<feature type="transmembrane region" description="Helical" evidence="10">
    <location>
        <begin position="133"/>
        <end position="151"/>
    </location>
</feature>
<keyword evidence="9 10" id="KW-0807">Transducer</keyword>
<comment type="caution">
    <text evidence="12">The sequence shown here is derived from an EMBL/GenBank/DDBJ whole genome shotgun (WGS) entry which is preliminary data.</text>
</comment>
<keyword evidence="8 10" id="KW-0325">Glycoprotein</keyword>
<keyword evidence="7 10" id="KW-0675">Receptor</keyword>
<dbReference type="GO" id="GO:0005886">
    <property type="term" value="C:plasma membrane"/>
    <property type="evidence" value="ECO:0007669"/>
    <property type="project" value="UniProtKB-SubCell"/>
</dbReference>
<feature type="transmembrane region" description="Helical" evidence="10">
    <location>
        <begin position="369"/>
        <end position="393"/>
    </location>
</feature>
<dbReference type="PRINTS" id="PR00237">
    <property type="entry name" value="GPCRRHODOPSN"/>
</dbReference>
<feature type="transmembrane region" description="Helical" evidence="10">
    <location>
        <begin position="171"/>
        <end position="192"/>
    </location>
</feature>
<dbReference type="GO" id="GO:0042277">
    <property type="term" value="F:peptide binding"/>
    <property type="evidence" value="ECO:0007669"/>
    <property type="project" value="TreeGrafter"/>
</dbReference>
<evidence type="ECO:0000256" key="1">
    <source>
        <dbReference type="ARBA" id="ARBA00004651"/>
    </source>
</evidence>
<keyword evidence="13" id="KW-1185">Reference proteome</keyword>
<dbReference type="EMBL" id="JAODUP010000005">
    <property type="protein sequence ID" value="KAK2169997.1"/>
    <property type="molecule type" value="Genomic_DNA"/>
</dbReference>
<evidence type="ECO:0000256" key="6">
    <source>
        <dbReference type="ARBA" id="ARBA00023136"/>
    </source>
</evidence>
<dbReference type="Gene3D" id="1.20.1070.10">
    <property type="entry name" value="Rhodopsin 7-helix transmembrane proteins"/>
    <property type="match status" value="1"/>
</dbReference>
<dbReference type="InterPro" id="IPR001817">
    <property type="entry name" value="Vasoprsn_rcpt"/>
</dbReference>
<keyword evidence="2" id="KW-1003">Cell membrane</keyword>
<keyword evidence="5 10" id="KW-0297">G-protein coupled receptor</keyword>
<feature type="domain" description="G-protein coupled receptors family 1 profile" evidence="11">
    <location>
        <begin position="113"/>
        <end position="389"/>
    </location>
</feature>
<protein>
    <recommendedName>
        <fullName evidence="11">G-protein coupled receptors family 1 profile domain-containing protein</fullName>
    </recommendedName>
</protein>
<dbReference type="Pfam" id="PF00001">
    <property type="entry name" value="7tm_1"/>
    <property type="match status" value="1"/>
</dbReference>
<dbReference type="PRINTS" id="PR00896">
    <property type="entry name" value="VASOPRESSINR"/>
</dbReference>
<organism evidence="12 13">
    <name type="scientific">Paralvinella palmiformis</name>
    <dbReference type="NCBI Taxonomy" id="53620"/>
    <lineage>
        <taxon>Eukaryota</taxon>
        <taxon>Metazoa</taxon>
        <taxon>Spiralia</taxon>
        <taxon>Lophotrochozoa</taxon>
        <taxon>Annelida</taxon>
        <taxon>Polychaeta</taxon>
        <taxon>Sedentaria</taxon>
        <taxon>Canalipalpata</taxon>
        <taxon>Terebellida</taxon>
        <taxon>Terebelliformia</taxon>
        <taxon>Alvinellidae</taxon>
        <taxon>Paralvinella</taxon>
    </lineage>
</organism>
<evidence type="ECO:0000256" key="7">
    <source>
        <dbReference type="ARBA" id="ARBA00023170"/>
    </source>
</evidence>
<dbReference type="GO" id="GO:0005000">
    <property type="term" value="F:vasopressin receptor activity"/>
    <property type="evidence" value="ECO:0007669"/>
    <property type="project" value="InterPro"/>
</dbReference>
<reference evidence="12" key="1">
    <citation type="journal article" date="2023" name="Mol. Biol. Evol.">
        <title>Third-Generation Sequencing Reveals the Adaptive Role of the Epigenome in Three Deep-Sea Polychaetes.</title>
        <authorList>
            <person name="Perez M."/>
            <person name="Aroh O."/>
            <person name="Sun Y."/>
            <person name="Lan Y."/>
            <person name="Juniper S.K."/>
            <person name="Young C.R."/>
            <person name="Angers B."/>
            <person name="Qian P.Y."/>
        </authorList>
    </citation>
    <scope>NUCLEOTIDE SEQUENCE</scope>
    <source>
        <strain evidence="12">P08H-3</strain>
    </source>
</reference>
<keyword evidence="3 10" id="KW-0812">Transmembrane</keyword>
<keyword evidence="4 10" id="KW-1133">Transmembrane helix</keyword>
<feature type="transmembrane region" description="Helical" evidence="10">
    <location>
        <begin position="12"/>
        <end position="31"/>
    </location>
</feature>
<dbReference type="PANTHER" id="PTHR24241">
    <property type="entry name" value="NEUROPEPTIDE RECEPTOR-RELATED G-PROTEIN COUPLED RECEPTOR"/>
    <property type="match status" value="1"/>
</dbReference>
<dbReference type="Proteomes" id="UP001208570">
    <property type="component" value="Unassembled WGS sequence"/>
</dbReference>
<dbReference type="AlphaFoldDB" id="A0AAD9KF33"/>
<dbReference type="PANTHER" id="PTHR24241:SF161">
    <property type="entry name" value="G-PROTEIN COUPLED RECEPTORS FAMILY 1 PROFILE DOMAIN-CONTAINING PROTEIN"/>
    <property type="match status" value="1"/>
</dbReference>
<feature type="transmembrane region" description="Helical" evidence="10">
    <location>
        <begin position="213"/>
        <end position="234"/>
    </location>
</feature>
<evidence type="ECO:0000256" key="3">
    <source>
        <dbReference type="ARBA" id="ARBA00022692"/>
    </source>
</evidence>
<evidence type="ECO:0000256" key="5">
    <source>
        <dbReference type="ARBA" id="ARBA00023040"/>
    </source>
</evidence>
<feature type="transmembrane region" description="Helical" evidence="10">
    <location>
        <begin position="260"/>
        <end position="281"/>
    </location>
</feature>
<feature type="transmembrane region" description="Helical" evidence="10">
    <location>
        <begin position="100"/>
        <end position="121"/>
    </location>
</feature>
<evidence type="ECO:0000256" key="2">
    <source>
        <dbReference type="ARBA" id="ARBA00022475"/>
    </source>
</evidence>
<proteinExistence type="inferred from homology"/>
<evidence type="ECO:0000256" key="8">
    <source>
        <dbReference type="ARBA" id="ARBA00023180"/>
    </source>
</evidence>
<dbReference type="CDD" id="cd15196">
    <property type="entry name" value="7tmA_Vasopressin_Oxytocin"/>
    <property type="match status" value="1"/>
</dbReference>
<evidence type="ECO:0000313" key="12">
    <source>
        <dbReference type="EMBL" id="KAK2169997.1"/>
    </source>
</evidence>
<evidence type="ECO:0000256" key="4">
    <source>
        <dbReference type="ARBA" id="ARBA00022989"/>
    </source>
</evidence>
<gene>
    <name evidence="12" type="ORF">LSH36_5g13018</name>
</gene>
<dbReference type="SUPFAM" id="SSF81321">
    <property type="entry name" value="Family A G protein-coupled receptor-like"/>
    <property type="match status" value="1"/>
</dbReference>
<comment type="similarity">
    <text evidence="10">Belongs to the G-protein coupled receptor 1 family. Vasopressin/oxytocin receptor subfamily.</text>
</comment>
<evidence type="ECO:0000256" key="10">
    <source>
        <dbReference type="RuleBase" id="RU046427"/>
    </source>
</evidence>
<name>A0AAD9KF33_9ANNE</name>
<evidence type="ECO:0000313" key="13">
    <source>
        <dbReference type="Proteomes" id="UP001208570"/>
    </source>
</evidence>
<dbReference type="InterPro" id="IPR017452">
    <property type="entry name" value="GPCR_Rhodpsn_7TM"/>
</dbReference>
<dbReference type="PROSITE" id="PS50262">
    <property type="entry name" value="G_PROTEIN_RECEP_F1_2"/>
    <property type="match status" value="1"/>
</dbReference>
<accession>A0AAD9KF33</accession>
<keyword evidence="6 10" id="KW-0472">Membrane</keyword>
<evidence type="ECO:0000256" key="9">
    <source>
        <dbReference type="ARBA" id="ARBA00023224"/>
    </source>
</evidence>
<sequence>MAKTATYERLKSSPQFIIIITIAIITTTMQSENMVLLTASPDLDQLPDRTRPHHFLIPNDVDDDDVASGVTESWTNVSNSSASPTSPWATRDERLAKIEIAIQAVIFILAVLGNGFVLLALRYRKRKTSRMHVFIMHLSVADLLVAMLNILPQLAWDVTFRFRGGDALCRLVKYLQVMVIYLSTYVLVMTAVDRYRAICHPLSTRSWTSRKSHLMIGLAWIISLVLSAPQLVIFRMQRVGPDTEVTDCWADFTPEWTLRLYITAFSITVFFLPSLILGLLYGRICYVVWRNVYHRTVDDPERFTTTTRQRTVVSWPENGLVRYKFTRSLHAATGPFHHRGEGDVGAGLVRGRSHCVSGISRAKIKTIKLTIVVIIAYLVCWAPFIITQLWWAYDDTAPYNNQRTPKRSPTPNTNQPPTTVLRCREAADNYGQRGDVRATKLEYLINAPTVVDAQPHRPLAAVGGPTVALRWRGTIQTTSTTRRVGIYYI</sequence>
<dbReference type="GO" id="GO:0032870">
    <property type="term" value="P:cellular response to hormone stimulus"/>
    <property type="evidence" value="ECO:0007669"/>
    <property type="project" value="TreeGrafter"/>
</dbReference>
<dbReference type="PROSITE" id="PS00237">
    <property type="entry name" value="G_PROTEIN_RECEP_F1_1"/>
    <property type="match status" value="1"/>
</dbReference>